<feature type="region of interest" description="Disordered" evidence="1">
    <location>
        <begin position="99"/>
        <end position="153"/>
    </location>
</feature>
<name>A0ABR3FJP1_9AGAR</name>
<accession>A0ABR3FJP1</accession>
<comment type="caution">
    <text evidence="2">The sequence shown here is derived from an EMBL/GenBank/DDBJ whole genome shotgun (WGS) entry which is preliminary data.</text>
</comment>
<reference evidence="2 3" key="1">
    <citation type="submission" date="2024-02" db="EMBL/GenBank/DDBJ databases">
        <title>A draft genome for the cacao thread blight pathogen Marasmius crinis-equi.</title>
        <authorList>
            <person name="Cohen S.P."/>
            <person name="Baruah I.K."/>
            <person name="Amoako-Attah I."/>
            <person name="Bukari Y."/>
            <person name="Meinhardt L.W."/>
            <person name="Bailey B.A."/>
        </authorList>
    </citation>
    <scope>NUCLEOTIDE SEQUENCE [LARGE SCALE GENOMIC DNA]</scope>
    <source>
        <strain evidence="2 3">GH-76</strain>
    </source>
</reference>
<feature type="compositionally biased region" description="Basic and acidic residues" evidence="1">
    <location>
        <begin position="138"/>
        <end position="150"/>
    </location>
</feature>
<organism evidence="2 3">
    <name type="scientific">Marasmius crinis-equi</name>
    <dbReference type="NCBI Taxonomy" id="585013"/>
    <lineage>
        <taxon>Eukaryota</taxon>
        <taxon>Fungi</taxon>
        <taxon>Dikarya</taxon>
        <taxon>Basidiomycota</taxon>
        <taxon>Agaricomycotina</taxon>
        <taxon>Agaricomycetes</taxon>
        <taxon>Agaricomycetidae</taxon>
        <taxon>Agaricales</taxon>
        <taxon>Marasmiineae</taxon>
        <taxon>Marasmiaceae</taxon>
        <taxon>Marasmius</taxon>
    </lineage>
</organism>
<proteinExistence type="predicted"/>
<evidence type="ECO:0000313" key="3">
    <source>
        <dbReference type="Proteomes" id="UP001465976"/>
    </source>
</evidence>
<evidence type="ECO:0000313" key="2">
    <source>
        <dbReference type="EMBL" id="KAL0575604.1"/>
    </source>
</evidence>
<dbReference type="Proteomes" id="UP001465976">
    <property type="component" value="Unassembled WGS sequence"/>
</dbReference>
<protein>
    <submittedName>
        <fullName evidence="2">Uncharacterized protein</fullName>
    </submittedName>
</protein>
<keyword evidence="3" id="KW-1185">Reference proteome</keyword>
<gene>
    <name evidence="2" type="ORF">V5O48_006365</name>
</gene>
<sequence>MSERDVSEEEPVNALVFEYEGRGLYLAKMADFQDMLLAVRLKFKIGKHDEVFFDVKRLQPEKPAKQGRPKVEKIEVDEHAWRTLLPRLDKVYVRTVPNEADPTENLGVGGLPDESLEDSGDGRSYDGLTETKSTTVDLRSEAEEVKRESAEASSLSRKRNYSRAFEEAGIDRTDTIRPDTKIEWNKWSSSMENFQTKIRHMAGEELDNKQSKRSIYGVIKFDPLHFSGIGTQEGCNLLIHNFIHPLLPLWVVCSSDELWGRLLTGIVTHFDMATETALELPHVSSEPPLRMMSMVHKKFLDSSVLCYKRSRVFKCHSWLDQAMTEFNLFDANTVLNSDGKGQFAQTIVRMFGYPLKIAL</sequence>
<evidence type="ECO:0000256" key="1">
    <source>
        <dbReference type="SAM" id="MobiDB-lite"/>
    </source>
</evidence>
<dbReference type="EMBL" id="JBAHYK010000290">
    <property type="protein sequence ID" value="KAL0575604.1"/>
    <property type="molecule type" value="Genomic_DNA"/>
</dbReference>